<dbReference type="HOGENOM" id="CLU_006926_4_1_1"/>
<proteinExistence type="predicted"/>
<dbReference type="STRING" id="1182545.A0A072PE27"/>
<dbReference type="InterPro" id="IPR007219">
    <property type="entry name" value="XnlR_reg_dom"/>
</dbReference>
<dbReference type="Gene3D" id="4.10.240.10">
    <property type="entry name" value="Zn(2)-C6 fungal-type DNA-binding domain"/>
    <property type="match status" value="1"/>
</dbReference>
<dbReference type="GO" id="GO:0003677">
    <property type="term" value="F:DNA binding"/>
    <property type="evidence" value="ECO:0007669"/>
    <property type="project" value="UniProtKB-KW"/>
</dbReference>
<dbReference type="VEuPathDB" id="FungiDB:A1O9_10181"/>
<feature type="region of interest" description="Disordered" evidence="6">
    <location>
        <begin position="74"/>
        <end position="105"/>
    </location>
</feature>
<dbReference type="PANTHER" id="PTHR47424:SF6">
    <property type="entry name" value="PROLINE UTILIZATION TRANS-ACTIVATOR"/>
    <property type="match status" value="1"/>
</dbReference>
<keyword evidence="9" id="KW-1185">Reference proteome</keyword>
<dbReference type="Pfam" id="PF00172">
    <property type="entry name" value="Zn_clus"/>
    <property type="match status" value="1"/>
</dbReference>
<evidence type="ECO:0000256" key="3">
    <source>
        <dbReference type="ARBA" id="ARBA00023125"/>
    </source>
</evidence>
<evidence type="ECO:0000313" key="9">
    <source>
        <dbReference type="Proteomes" id="UP000027920"/>
    </source>
</evidence>
<dbReference type="InterPro" id="IPR001138">
    <property type="entry name" value="Zn2Cys6_DnaBD"/>
</dbReference>
<dbReference type="GO" id="GO:0000981">
    <property type="term" value="F:DNA-binding transcription factor activity, RNA polymerase II-specific"/>
    <property type="evidence" value="ECO:0007669"/>
    <property type="project" value="InterPro"/>
</dbReference>
<dbReference type="Proteomes" id="UP000027920">
    <property type="component" value="Unassembled WGS sequence"/>
</dbReference>
<dbReference type="GeneID" id="25285086"/>
<feature type="domain" description="Zn(2)-C6 fungal-type" evidence="7">
    <location>
        <begin position="24"/>
        <end position="55"/>
    </location>
</feature>
<accession>A0A072PE27</accession>
<evidence type="ECO:0000256" key="5">
    <source>
        <dbReference type="ARBA" id="ARBA00023242"/>
    </source>
</evidence>
<protein>
    <recommendedName>
        <fullName evidence="7">Zn(2)-C6 fungal-type domain-containing protein</fullName>
    </recommendedName>
</protein>
<keyword evidence="1" id="KW-0479">Metal-binding</keyword>
<dbReference type="OrthoDB" id="3266505at2759"/>
<dbReference type="InterPro" id="IPR036864">
    <property type="entry name" value="Zn2-C6_fun-type_DNA-bd_sf"/>
</dbReference>
<keyword evidence="2" id="KW-0805">Transcription regulation</keyword>
<dbReference type="EMBL" id="AMGV01000012">
    <property type="protein sequence ID" value="KEF53780.1"/>
    <property type="molecule type" value="Genomic_DNA"/>
</dbReference>
<evidence type="ECO:0000259" key="7">
    <source>
        <dbReference type="PROSITE" id="PS50048"/>
    </source>
</evidence>
<dbReference type="InterPro" id="IPR051127">
    <property type="entry name" value="Fungal_SecMet_Regulators"/>
</dbReference>
<evidence type="ECO:0000313" key="8">
    <source>
        <dbReference type="EMBL" id="KEF53780.1"/>
    </source>
</evidence>
<comment type="caution">
    <text evidence="8">The sequence shown here is derived from an EMBL/GenBank/DDBJ whole genome shotgun (WGS) entry which is preliminary data.</text>
</comment>
<dbReference type="PROSITE" id="PS00463">
    <property type="entry name" value="ZN2_CY6_FUNGAL_1"/>
    <property type="match status" value="1"/>
</dbReference>
<reference evidence="8 9" key="1">
    <citation type="submission" date="2013-03" db="EMBL/GenBank/DDBJ databases">
        <title>The Genome Sequence of Exophiala aquamarina CBS 119918.</title>
        <authorList>
            <consortium name="The Broad Institute Genomics Platform"/>
            <person name="Cuomo C."/>
            <person name="de Hoog S."/>
            <person name="Gorbushina A."/>
            <person name="Walker B."/>
            <person name="Young S.K."/>
            <person name="Zeng Q."/>
            <person name="Gargeya S."/>
            <person name="Fitzgerald M."/>
            <person name="Haas B."/>
            <person name="Abouelleil A."/>
            <person name="Allen A.W."/>
            <person name="Alvarado L."/>
            <person name="Arachchi H.M."/>
            <person name="Berlin A.M."/>
            <person name="Chapman S.B."/>
            <person name="Gainer-Dewar J."/>
            <person name="Goldberg J."/>
            <person name="Griggs A."/>
            <person name="Gujja S."/>
            <person name="Hansen M."/>
            <person name="Howarth C."/>
            <person name="Imamovic A."/>
            <person name="Ireland A."/>
            <person name="Larimer J."/>
            <person name="McCowan C."/>
            <person name="Murphy C."/>
            <person name="Pearson M."/>
            <person name="Poon T.W."/>
            <person name="Priest M."/>
            <person name="Roberts A."/>
            <person name="Saif S."/>
            <person name="Shea T."/>
            <person name="Sisk P."/>
            <person name="Sykes S."/>
            <person name="Wortman J."/>
            <person name="Nusbaum C."/>
            <person name="Birren B."/>
        </authorList>
    </citation>
    <scope>NUCLEOTIDE SEQUENCE [LARGE SCALE GENOMIC DNA]</scope>
    <source>
        <strain evidence="8 9">CBS 119918</strain>
    </source>
</reference>
<evidence type="ECO:0000256" key="1">
    <source>
        <dbReference type="ARBA" id="ARBA00022723"/>
    </source>
</evidence>
<dbReference type="CDD" id="cd12148">
    <property type="entry name" value="fungal_TF_MHR"/>
    <property type="match status" value="1"/>
</dbReference>
<evidence type="ECO:0000256" key="2">
    <source>
        <dbReference type="ARBA" id="ARBA00023015"/>
    </source>
</evidence>
<sequence length="679" mass="76365">MSTGTSRSKARRLSYDPLKRSALACNRCRGRKTKCTGTPPHPCSACQDVGVECTYTESERRINIPESYLLDLQRRAQDKPEESSKSGQSVSGSPFTVEDEEPNQDDDWWYKGMENLWLTRSGEHHYVGSGSSTYLAQRLNPSAPNLAWDAYPMYKDPSSLRRPPTPFLPQLPPFEFAKRLYTVQNAFIGGIFHFCPRREFEARLLQVYDHAPEPDNREETLNYCLVLLLLCYGSMYSVNQWAGSDGPPGFTFFKHALWLLPEIHQEGSVLFVQVLSLIAPYFQNLNRKDAAFLYIGLAIRMAISLGLHQEVADPDMGPIERETRRRLWWSVYSMDRIISVKSGNPISIHDEDIDVSWPSFLVGVDRHQSSSRVLTQYTRLSSILGKIGGDIYRKKNRPGTSLLHSVQSIMTDLSNWLKDVPEELTLDASTSVMFRESVSTFLHYYHCVSMTARPFLLYVSQKRLRGVLTNDPASSDWRDGLSGNMVMVIDNAIAAARASAMTMSMAVSQNQWATYGFMDGEHAFSTALTLVLVNVAFPYNERDASAMDTALSVLHGMAEKGNEYIQARLKLLMNLHGSMGHPQGVVAETALPLPPQPLMASNVTTIQPRHPTIPPYGGAVPAPDNISYNPFQPFQDISFNFDIDDKDVLWDEISGNLEIDMDTGWIENALRKDYDGTIP</sequence>
<dbReference type="PROSITE" id="PS50048">
    <property type="entry name" value="ZN2_CY6_FUNGAL_2"/>
    <property type="match status" value="1"/>
</dbReference>
<dbReference type="AlphaFoldDB" id="A0A072PE27"/>
<organism evidence="8 9">
    <name type="scientific">Exophiala aquamarina CBS 119918</name>
    <dbReference type="NCBI Taxonomy" id="1182545"/>
    <lineage>
        <taxon>Eukaryota</taxon>
        <taxon>Fungi</taxon>
        <taxon>Dikarya</taxon>
        <taxon>Ascomycota</taxon>
        <taxon>Pezizomycotina</taxon>
        <taxon>Eurotiomycetes</taxon>
        <taxon>Chaetothyriomycetidae</taxon>
        <taxon>Chaetothyriales</taxon>
        <taxon>Herpotrichiellaceae</taxon>
        <taxon>Exophiala</taxon>
    </lineage>
</organism>
<gene>
    <name evidence="8" type="ORF">A1O9_10181</name>
</gene>
<dbReference type="SUPFAM" id="SSF57701">
    <property type="entry name" value="Zn2/Cys6 DNA-binding domain"/>
    <property type="match status" value="1"/>
</dbReference>
<dbReference type="SMART" id="SM00906">
    <property type="entry name" value="Fungal_trans"/>
    <property type="match status" value="1"/>
</dbReference>
<dbReference type="CDD" id="cd00067">
    <property type="entry name" value="GAL4"/>
    <property type="match status" value="1"/>
</dbReference>
<dbReference type="SMART" id="SM00066">
    <property type="entry name" value="GAL4"/>
    <property type="match status" value="1"/>
</dbReference>
<dbReference type="RefSeq" id="XP_013256370.1">
    <property type="nucleotide sequence ID" value="XM_013400916.1"/>
</dbReference>
<keyword evidence="4" id="KW-0804">Transcription</keyword>
<dbReference type="GO" id="GO:0006351">
    <property type="term" value="P:DNA-templated transcription"/>
    <property type="evidence" value="ECO:0007669"/>
    <property type="project" value="InterPro"/>
</dbReference>
<dbReference type="Pfam" id="PF04082">
    <property type="entry name" value="Fungal_trans"/>
    <property type="match status" value="1"/>
</dbReference>
<dbReference type="GO" id="GO:0008270">
    <property type="term" value="F:zinc ion binding"/>
    <property type="evidence" value="ECO:0007669"/>
    <property type="project" value="InterPro"/>
</dbReference>
<name>A0A072PE27_9EURO</name>
<feature type="compositionally biased region" description="Basic and acidic residues" evidence="6">
    <location>
        <begin position="74"/>
        <end position="84"/>
    </location>
</feature>
<evidence type="ECO:0000256" key="6">
    <source>
        <dbReference type="SAM" id="MobiDB-lite"/>
    </source>
</evidence>
<evidence type="ECO:0000256" key="4">
    <source>
        <dbReference type="ARBA" id="ARBA00023163"/>
    </source>
</evidence>
<dbReference type="PANTHER" id="PTHR47424">
    <property type="entry name" value="REGULATORY PROTEIN GAL4"/>
    <property type="match status" value="1"/>
</dbReference>
<keyword evidence="3" id="KW-0238">DNA-binding</keyword>
<keyword evidence="5" id="KW-0539">Nucleus</keyword>